<proteinExistence type="predicted"/>
<feature type="domain" description="Methyltransferase FkbM" evidence="1">
    <location>
        <begin position="120"/>
        <end position="279"/>
    </location>
</feature>
<name>K1R5I8_MAGGI</name>
<sequence>MKFPRRLASLTLLIIGGLYFLINSQCLSKKRKILEGDEVFGKVLTNENGVWYDEEEICNSRDNFVRTQLKMENSLDIFVYPTSIDKWVSGRIIREGKWEEDHIQKIYRILKSDPSIIFLDIGANVGVFALTMAKLGNQVVAIDALGDNVGRICASMKTNNLKDRMSIIHNAMSYTREKVSLGKFHLNVGGTFIKKMGVSANSDVIVIDTVLLDDLLELYKFKGRRVVIKMDVETFEANVLNGAFEFFNNVRVEFVLMEFMAHKGKESGDFIVQFLKDFGLEPDVSNSNHSTWPMDVMFRKSSAVHSKR</sequence>
<dbReference type="OrthoDB" id="411251at2759"/>
<reference evidence="2" key="1">
    <citation type="journal article" date="2012" name="Nature">
        <title>The oyster genome reveals stress adaptation and complexity of shell formation.</title>
        <authorList>
            <person name="Zhang G."/>
            <person name="Fang X."/>
            <person name="Guo X."/>
            <person name="Li L."/>
            <person name="Luo R."/>
            <person name="Xu F."/>
            <person name="Yang P."/>
            <person name="Zhang L."/>
            <person name="Wang X."/>
            <person name="Qi H."/>
            <person name="Xiong Z."/>
            <person name="Que H."/>
            <person name="Xie Y."/>
            <person name="Holland P.W."/>
            <person name="Paps J."/>
            <person name="Zhu Y."/>
            <person name="Wu F."/>
            <person name="Chen Y."/>
            <person name="Wang J."/>
            <person name="Peng C."/>
            <person name="Meng J."/>
            <person name="Yang L."/>
            <person name="Liu J."/>
            <person name="Wen B."/>
            <person name="Zhang N."/>
            <person name="Huang Z."/>
            <person name="Zhu Q."/>
            <person name="Feng Y."/>
            <person name="Mount A."/>
            <person name="Hedgecock D."/>
            <person name="Xu Z."/>
            <person name="Liu Y."/>
            <person name="Domazet-Loso T."/>
            <person name="Du Y."/>
            <person name="Sun X."/>
            <person name="Zhang S."/>
            <person name="Liu B."/>
            <person name="Cheng P."/>
            <person name="Jiang X."/>
            <person name="Li J."/>
            <person name="Fan D."/>
            <person name="Wang W."/>
            <person name="Fu W."/>
            <person name="Wang T."/>
            <person name="Wang B."/>
            <person name="Zhang J."/>
            <person name="Peng Z."/>
            <person name="Li Y."/>
            <person name="Li N."/>
            <person name="Wang J."/>
            <person name="Chen M."/>
            <person name="He Y."/>
            <person name="Tan F."/>
            <person name="Song X."/>
            <person name="Zheng Q."/>
            <person name="Huang R."/>
            <person name="Yang H."/>
            <person name="Du X."/>
            <person name="Chen L."/>
            <person name="Yang M."/>
            <person name="Gaffney P.M."/>
            <person name="Wang S."/>
            <person name="Luo L."/>
            <person name="She Z."/>
            <person name="Ming Y."/>
            <person name="Huang W."/>
            <person name="Zhang S."/>
            <person name="Huang B."/>
            <person name="Zhang Y."/>
            <person name="Qu T."/>
            <person name="Ni P."/>
            <person name="Miao G."/>
            <person name="Wang J."/>
            <person name="Wang Q."/>
            <person name="Steinberg C.E."/>
            <person name="Wang H."/>
            <person name="Li N."/>
            <person name="Qian L."/>
            <person name="Zhang G."/>
            <person name="Li Y."/>
            <person name="Yang H."/>
            <person name="Liu X."/>
            <person name="Wang J."/>
            <person name="Yin Y."/>
            <person name="Wang J."/>
        </authorList>
    </citation>
    <scope>NUCLEOTIDE SEQUENCE [LARGE SCALE GENOMIC DNA]</scope>
    <source>
        <strain evidence="2">05x7-T-G4-1.051#20</strain>
    </source>
</reference>
<dbReference type="InterPro" id="IPR029063">
    <property type="entry name" value="SAM-dependent_MTases_sf"/>
</dbReference>
<accession>K1R5I8</accession>
<dbReference type="HOGENOM" id="CLU_062312_0_0_1"/>
<dbReference type="EMBL" id="JH816387">
    <property type="protein sequence ID" value="EKC36470.1"/>
    <property type="molecule type" value="Genomic_DNA"/>
</dbReference>
<evidence type="ECO:0000313" key="2">
    <source>
        <dbReference type="EMBL" id="EKC36470.1"/>
    </source>
</evidence>
<dbReference type="NCBIfam" id="TIGR01444">
    <property type="entry name" value="fkbM_fam"/>
    <property type="match status" value="1"/>
</dbReference>
<dbReference type="PANTHER" id="PTHR34203">
    <property type="entry name" value="METHYLTRANSFERASE, FKBM FAMILY PROTEIN"/>
    <property type="match status" value="1"/>
</dbReference>
<dbReference type="SUPFAM" id="SSF53335">
    <property type="entry name" value="S-adenosyl-L-methionine-dependent methyltransferases"/>
    <property type="match status" value="1"/>
</dbReference>
<protein>
    <recommendedName>
        <fullName evidence="1">Methyltransferase FkbM domain-containing protein</fullName>
    </recommendedName>
</protein>
<dbReference type="KEGG" id="crg:105328900"/>
<dbReference type="PANTHER" id="PTHR34203:SF15">
    <property type="entry name" value="SLL1173 PROTEIN"/>
    <property type="match status" value="1"/>
</dbReference>
<dbReference type="AlphaFoldDB" id="K1R5I8"/>
<dbReference type="InterPro" id="IPR006342">
    <property type="entry name" value="FkbM_mtfrase"/>
</dbReference>
<evidence type="ECO:0000259" key="1">
    <source>
        <dbReference type="Pfam" id="PF05050"/>
    </source>
</evidence>
<dbReference type="InterPro" id="IPR052514">
    <property type="entry name" value="SAM-dependent_MTase"/>
</dbReference>
<dbReference type="InParanoid" id="K1R5I8"/>
<gene>
    <name evidence="2" type="ORF">CGI_10027005</name>
</gene>
<dbReference type="Gene3D" id="3.40.50.150">
    <property type="entry name" value="Vaccinia Virus protein VP39"/>
    <property type="match status" value="1"/>
</dbReference>
<organism evidence="2">
    <name type="scientific">Magallana gigas</name>
    <name type="common">Pacific oyster</name>
    <name type="synonym">Crassostrea gigas</name>
    <dbReference type="NCBI Taxonomy" id="29159"/>
    <lineage>
        <taxon>Eukaryota</taxon>
        <taxon>Metazoa</taxon>
        <taxon>Spiralia</taxon>
        <taxon>Lophotrochozoa</taxon>
        <taxon>Mollusca</taxon>
        <taxon>Bivalvia</taxon>
        <taxon>Autobranchia</taxon>
        <taxon>Pteriomorphia</taxon>
        <taxon>Ostreida</taxon>
        <taxon>Ostreoidea</taxon>
        <taxon>Ostreidae</taxon>
        <taxon>Magallana</taxon>
    </lineage>
</organism>
<dbReference type="Pfam" id="PF05050">
    <property type="entry name" value="Methyltransf_21"/>
    <property type="match status" value="1"/>
</dbReference>